<dbReference type="AlphaFoldDB" id="A0A6B0V6Q8"/>
<dbReference type="Pfam" id="PF05485">
    <property type="entry name" value="THAP"/>
    <property type="match status" value="1"/>
</dbReference>
<name>A0A6B0V6Q8_IXORI</name>
<keyword evidence="9" id="KW-0804">Transcription</keyword>
<dbReference type="EMBL" id="GIFC01015423">
    <property type="protein sequence ID" value="MXU97506.1"/>
    <property type="molecule type" value="Transcribed_RNA"/>
</dbReference>
<dbReference type="InterPro" id="IPR038441">
    <property type="entry name" value="THAP_Znf_sf"/>
</dbReference>
<organism evidence="15">
    <name type="scientific">Ixodes ricinus</name>
    <name type="common">Common tick</name>
    <name type="synonym">Acarus ricinus</name>
    <dbReference type="NCBI Taxonomy" id="34613"/>
    <lineage>
        <taxon>Eukaryota</taxon>
        <taxon>Metazoa</taxon>
        <taxon>Ecdysozoa</taxon>
        <taxon>Arthropoda</taxon>
        <taxon>Chelicerata</taxon>
        <taxon>Arachnida</taxon>
        <taxon>Acari</taxon>
        <taxon>Parasitiformes</taxon>
        <taxon>Ixodida</taxon>
        <taxon>Ixodoidea</taxon>
        <taxon>Ixodidae</taxon>
        <taxon>Ixodinae</taxon>
        <taxon>Ixodes</taxon>
    </lineage>
</organism>
<accession>A0A6B0V6Q8</accession>
<keyword evidence="11" id="KW-0131">Cell cycle</keyword>
<keyword evidence="10" id="KW-0539">Nucleus</keyword>
<dbReference type="GO" id="GO:0005654">
    <property type="term" value="C:nucleoplasm"/>
    <property type="evidence" value="ECO:0007669"/>
    <property type="project" value="UniProtKB-SubCell"/>
</dbReference>
<evidence type="ECO:0000256" key="3">
    <source>
        <dbReference type="ARBA" id="ARBA00022723"/>
    </source>
</evidence>
<proteinExistence type="inferred from homology"/>
<evidence type="ECO:0000313" key="15">
    <source>
        <dbReference type="EMBL" id="MXU97506.1"/>
    </source>
</evidence>
<evidence type="ECO:0000256" key="11">
    <source>
        <dbReference type="ARBA" id="ARBA00023306"/>
    </source>
</evidence>
<evidence type="ECO:0000256" key="2">
    <source>
        <dbReference type="ARBA" id="ARBA00006177"/>
    </source>
</evidence>
<evidence type="ECO:0000259" key="14">
    <source>
        <dbReference type="PROSITE" id="PS50950"/>
    </source>
</evidence>
<comment type="similarity">
    <text evidence="2">Belongs to the THAP1 family.</text>
</comment>
<dbReference type="GO" id="GO:0008270">
    <property type="term" value="F:zinc ion binding"/>
    <property type="evidence" value="ECO:0007669"/>
    <property type="project" value="UniProtKB-KW"/>
</dbReference>
<feature type="compositionally biased region" description="Basic residues" evidence="13">
    <location>
        <begin position="108"/>
        <end position="125"/>
    </location>
</feature>
<evidence type="ECO:0000256" key="4">
    <source>
        <dbReference type="ARBA" id="ARBA00022771"/>
    </source>
</evidence>
<keyword evidence="4 12" id="KW-0863">Zinc-finger</keyword>
<dbReference type="PROSITE" id="PS50950">
    <property type="entry name" value="ZF_THAP"/>
    <property type="match status" value="1"/>
</dbReference>
<keyword evidence="5" id="KW-0862">Zinc</keyword>
<keyword evidence="7" id="KW-0175">Coiled coil</keyword>
<dbReference type="InterPro" id="IPR026516">
    <property type="entry name" value="THAP1/10"/>
</dbReference>
<evidence type="ECO:0000256" key="12">
    <source>
        <dbReference type="PROSITE-ProRule" id="PRU00309"/>
    </source>
</evidence>
<keyword evidence="3" id="KW-0479">Metal-binding</keyword>
<keyword evidence="8 12" id="KW-0238">DNA-binding</keyword>
<evidence type="ECO:0000256" key="1">
    <source>
        <dbReference type="ARBA" id="ARBA00004642"/>
    </source>
</evidence>
<evidence type="ECO:0000256" key="6">
    <source>
        <dbReference type="ARBA" id="ARBA00023015"/>
    </source>
</evidence>
<dbReference type="PANTHER" id="PTHR46600">
    <property type="entry name" value="THAP DOMAIN-CONTAINING"/>
    <property type="match status" value="1"/>
</dbReference>
<feature type="region of interest" description="Disordered" evidence="13">
    <location>
        <begin position="108"/>
        <end position="146"/>
    </location>
</feature>
<evidence type="ECO:0000256" key="8">
    <source>
        <dbReference type="ARBA" id="ARBA00023125"/>
    </source>
</evidence>
<dbReference type="PANTHER" id="PTHR46600:SF1">
    <property type="entry name" value="THAP DOMAIN-CONTAINING PROTEIN 1"/>
    <property type="match status" value="1"/>
</dbReference>
<dbReference type="SMART" id="SM00692">
    <property type="entry name" value="DM3"/>
    <property type="match status" value="1"/>
</dbReference>
<dbReference type="InterPro" id="IPR006612">
    <property type="entry name" value="THAP_Znf"/>
</dbReference>
<evidence type="ECO:0000256" key="9">
    <source>
        <dbReference type="ARBA" id="ARBA00023163"/>
    </source>
</evidence>
<dbReference type="Gene3D" id="6.20.210.20">
    <property type="entry name" value="THAP domain"/>
    <property type="match status" value="1"/>
</dbReference>
<reference evidence="15" key="1">
    <citation type="submission" date="2019-12" db="EMBL/GenBank/DDBJ databases">
        <title>An insight into the sialome of adult female Ixodes ricinus ticks feeding for 6 days.</title>
        <authorList>
            <person name="Perner J."/>
            <person name="Ribeiro J.M.C."/>
        </authorList>
    </citation>
    <scope>NUCLEOTIDE SEQUENCE</scope>
    <source>
        <strain evidence="15">Semi-engorged</strain>
        <tissue evidence="15">Salivary glands</tissue>
    </source>
</reference>
<comment type="subcellular location">
    <subcellularLocation>
        <location evidence="1">Nucleus</location>
        <location evidence="1">Nucleoplasm</location>
    </subcellularLocation>
</comment>
<feature type="domain" description="THAP-type" evidence="14">
    <location>
        <begin position="1"/>
        <end position="98"/>
    </location>
</feature>
<dbReference type="SMART" id="SM00980">
    <property type="entry name" value="THAP"/>
    <property type="match status" value="1"/>
</dbReference>
<evidence type="ECO:0000256" key="10">
    <source>
        <dbReference type="ARBA" id="ARBA00023242"/>
    </source>
</evidence>
<evidence type="ECO:0000256" key="7">
    <source>
        <dbReference type="ARBA" id="ARBA00023054"/>
    </source>
</evidence>
<dbReference type="SUPFAM" id="SSF57716">
    <property type="entry name" value="Glucocorticoid receptor-like (DNA-binding domain)"/>
    <property type="match status" value="1"/>
</dbReference>
<dbReference type="GO" id="GO:0043565">
    <property type="term" value="F:sequence-specific DNA binding"/>
    <property type="evidence" value="ECO:0007669"/>
    <property type="project" value="InterPro"/>
</dbReference>
<evidence type="ECO:0000256" key="13">
    <source>
        <dbReference type="SAM" id="MobiDB-lite"/>
    </source>
</evidence>
<keyword evidence="6" id="KW-0805">Transcription regulation</keyword>
<evidence type="ECO:0000256" key="5">
    <source>
        <dbReference type="ARBA" id="ARBA00022833"/>
    </source>
</evidence>
<sequence length="273" mass="30525">MPNTCCVPGCRSGYKGTTEKVSVFGLPSDGELREKWKRAIPRRETGDFNFDSKYVRVCEKHFDDSDIIRADEFVINGEMVSLKRDKPLLKPNAVPRKFDGLPAYLTKPKQRSRTLTRSSAAKRRRESSSCGHETNVLTKPDTSGAASCDEDPALPTDHVGEGLTRTSDSACQTNELAISLAEVEVLRCQLCFVTCFQICIALLRLACKRELYDVFVLLSFLLTVAWHSLCLFCDSAWARTVLSGVLSEAPVCSFRCTSRRAILFDRERVSPCH</sequence>
<protein>
    <submittedName>
        <fullName evidence="15">Putative transposable element</fullName>
    </submittedName>
</protein>
<feature type="compositionally biased region" description="Polar residues" evidence="13">
    <location>
        <begin position="130"/>
        <end position="145"/>
    </location>
</feature>